<accession>A0A5D8ZU18</accession>
<keyword evidence="1" id="KW-0732">Signal</keyword>
<dbReference type="Proteomes" id="UP000323884">
    <property type="component" value="Unassembled WGS sequence"/>
</dbReference>
<dbReference type="SUPFAM" id="SSF49842">
    <property type="entry name" value="TNF-like"/>
    <property type="match status" value="1"/>
</dbReference>
<evidence type="ECO:0000313" key="2">
    <source>
        <dbReference type="EMBL" id="TZF98465.1"/>
    </source>
</evidence>
<evidence type="ECO:0000313" key="3">
    <source>
        <dbReference type="Proteomes" id="UP000323884"/>
    </source>
</evidence>
<comment type="caution">
    <text evidence="2">The sequence shown here is derived from an EMBL/GenBank/DDBJ whole genome shotgun (WGS) entry which is preliminary data.</text>
</comment>
<dbReference type="EMBL" id="VTRU01000001">
    <property type="protein sequence ID" value="TZF98465.1"/>
    <property type="molecule type" value="Genomic_DNA"/>
</dbReference>
<gene>
    <name evidence="2" type="ORF">FW781_00615</name>
</gene>
<organism evidence="2 3">
    <name type="scientific">Chryseobacterium panacisoli</name>
    <dbReference type="NCBI Taxonomy" id="1807141"/>
    <lineage>
        <taxon>Bacteria</taxon>
        <taxon>Pseudomonadati</taxon>
        <taxon>Bacteroidota</taxon>
        <taxon>Flavobacteriia</taxon>
        <taxon>Flavobacteriales</taxon>
        <taxon>Weeksellaceae</taxon>
        <taxon>Chryseobacterium group</taxon>
        <taxon>Chryseobacterium</taxon>
    </lineage>
</organism>
<sequence length="299" mass="31164">MNKKMIIVVLGGMHGFFSPVNAQTGIGTSNPQGILHADGARDNAATGTPTAAQAANDFIISKATGFLGLGVLEPKVKLDMRSVGSENALGLNTTMMSAASAGAGAIRYDVINAPAGAKIEVSDGSVWNKAYVAPQKAVVVARKITSQSITQGSATNIGNWSVVRDMSNSFDANLGVFTAPRDGTYTFLLTFNFNGIVINDGSRVESQFYNTTTNTVLASVYKTFGQSMTGTSDDANATRSTQAGGSSTVTLTLNAGAKVVTRLWHNLISSGAVTLRVTSNSTDPTNPDDGFNNLTIIEH</sequence>
<dbReference type="Gene3D" id="2.60.120.40">
    <property type="match status" value="1"/>
</dbReference>
<evidence type="ECO:0008006" key="4">
    <source>
        <dbReference type="Google" id="ProtNLM"/>
    </source>
</evidence>
<dbReference type="AlphaFoldDB" id="A0A5D8ZU18"/>
<reference evidence="2 3" key="1">
    <citation type="submission" date="2019-08" db="EMBL/GenBank/DDBJ databases">
        <title>Draft genome sequence of Chryseobacterium sp. Gsoil 183.</title>
        <authorList>
            <person name="Im W.-T."/>
        </authorList>
    </citation>
    <scope>NUCLEOTIDE SEQUENCE [LARGE SCALE GENOMIC DNA]</scope>
    <source>
        <strain evidence="2 3">Gsoil 183</strain>
        <plasmid evidence="2">unnamed1</plasmid>
    </source>
</reference>
<geneLocation type="plasmid" evidence="2">
    <name>unnamed1</name>
</geneLocation>
<feature type="chain" id="PRO_5022741680" description="C1q domain-containing protein" evidence="1">
    <location>
        <begin position="23"/>
        <end position="299"/>
    </location>
</feature>
<dbReference type="OrthoDB" id="1240046at2"/>
<protein>
    <recommendedName>
        <fullName evidence="4">C1q domain-containing protein</fullName>
    </recommendedName>
</protein>
<evidence type="ECO:0000256" key="1">
    <source>
        <dbReference type="SAM" id="SignalP"/>
    </source>
</evidence>
<name>A0A5D8ZU18_9FLAO</name>
<feature type="signal peptide" evidence="1">
    <location>
        <begin position="1"/>
        <end position="22"/>
    </location>
</feature>
<keyword evidence="3" id="KW-1185">Reference proteome</keyword>
<dbReference type="InterPro" id="IPR008983">
    <property type="entry name" value="Tumour_necrosis_fac-like_dom"/>
</dbReference>
<keyword evidence="2" id="KW-0614">Plasmid</keyword>
<proteinExistence type="predicted"/>